<feature type="non-terminal residue" evidence="1">
    <location>
        <position position="1"/>
    </location>
</feature>
<comment type="caution">
    <text evidence="1">The sequence shown here is derived from an EMBL/GenBank/DDBJ whole genome shotgun (WGS) entry which is preliminary data.</text>
</comment>
<evidence type="ECO:0000313" key="1">
    <source>
        <dbReference type="EMBL" id="PKI42301.1"/>
    </source>
</evidence>
<dbReference type="AlphaFoldDB" id="A0A2I0IE95"/>
<name>A0A2I0IE95_PUNGR</name>
<keyword evidence="2" id="KW-1185">Reference proteome</keyword>
<evidence type="ECO:0000313" key="2">
    <source>
        <dbReference type="Proteomes" id="UP000233551"/>
    </source>
</evidence>
<proteinExistence type="predicted"/>
<dbReference type="EMBL" id="PGOL01003207">
    <property type="protein sequence ID" value="PKI42301.1"/>
    <property type="molecule type" value="Genomic_DNA"/>
</dbReference>
<sequence>CPVFLYGRRELCTLYVEDGATWVPECNGGLEEIPIDVSGSQQGNISHECSDIVAVDRAQHRPYAGNLLEWRYDSVEA</sequence>
<accession>A0A2I0IE95</accession>
<protein>
    <submittedName>
        <fullName evidence="1">Uncharacterized protein</fullName>
    </submittedName>
</protein>
<reference evidence="1 2" key="1">
    <citation type="submission" date="2017-11" db="EMBL/GenBank/DDBJ databases">
        <title>De-novo sequencing of pomegranate (Punica granatum L.) genome.</title>
        <authorList>
            <person name="Akparov Z."/>
            <person name="Amiraslanov A."/>
            <person name="Hajiyeva S."/>
            <person name="Abbasov M."/>
            <person name="Kaur K."/>
            <person name="Hamwieh A."/>
            <person name="Solovyev V."/>
            <person name="Salamov A."/>
            <person name="Braich B."/>
            <person name="Kosarev P."/>
            <person name="Mahmoud A."/>
            <person name="Hajiyev E."/>
            <person name="Babayeva S."/>
            <person name="Izzatullayeva V."/>
            <person name="Mammadov A."/>
            <person name="Mammadov A."/>
            <person name="Sharifova S."/>
            <person name="Ojaghi J."/>
            <person name="Eynullazada K."/>
            <person name="Bayramov B."/>
            <person name="Abdulazimova A."/>
            <person name="Shahmuradov I."/>
        </authorList>
    </citation>
    <scope>NUCLEOTIDE SEQUENCE [LARGE SCALE GENOMIC DNA]</scope>
    <source>
        <strain evidence="2">cv. AG2017</strain>
        <tissue evidence="1">Leaf</tissue>
    </source>
</reference>
<gene>
    <name evidence="1" type="ORF">CRG98_037309</name>
</gene>
<dbReference type="Proteomes" id="UP000233551">
    <property type="component" value="Unassembled WGS sequence"/>
</dbReference>
<organism evidence="1 2">
    <name type="scientific">Punica granatum</name>
    <name type="common">Pomegranate</name>
    <dbReference type="NCBI Taxonomy" id="22663"/>
    <lineage>
        <taxon>Eukaryota</taxon>
        <taxon>Viridiplantae</taxon>
        <taxon>Streptophyta</taxon>
        <taxon>Embryophyta</taxon>
        <taxon>Tracheophyta</taxon>
        <taxon>Spermatophyta</taxon>
        <taxon>Magnoliopsida</taxon>
        <taxon>eudicotyledons</taxon>
        <taxon>Gunneridae</taxon>
        <taxon>Pentapetalae</taxon>
        <taxon>rosids</taxon>
        <taxon>malvids</taxon>
        <taxon>Myrtales</taxon>
        <taxon>Lythraceae</taxon>
        <taxon>Punica</taxon>
    </lineage>
</organism>